<feature type="region of interest" description="Disordered" evidence="1">
    <location>
        <begin position="42"/>
        <end position="72"/>
    </location>
</feature>
<reference evidence="2 3" key="1">
    <citation type="submission" date="2024-01" db="EMBL/GenBank/DDBJ databases">
        <title>Genome assemblies of Stephania.</title>
        <authorList>
            <person name="Yang L."/>
        </authorList>
    </citation>
    <scope>NUCLEOTIDE SEQUENCE [LARGE SCALE GENOMIC DNA]</scope>
    <source>
        <strain evidence="2">QJT</strain>
        <tissue evidence="2">Leaf</tissue>
    </source>
</reference>
<gene>
    <name evidence="2" type="ORF">Sjap_002947</name>
</gene>
<organism evidence="2 3">
    <name type="scientific">Stephania japonica</name>
    <dbReference type="NCBI Taxonomy" id="461633"/>
    <lineage>
        <taxon>Eukaryota</taxon>
        <taxon>Viridiplantae</taxon>
        <taxon>Streptophyta</taxon>
        <taxon>Embryophyta</taxon>
        <taxon>Tracheophyta</taxon>
        <taxon>Spermatophyta</taxon>
        <taxon>Magnoliopsida</taxon>
        <taxon>Ranunculales</taxon>
        <taxon>Menispermaceae</taxon>
        <taxon>Menispermoideae</taxon>
        <taxon>Cissampelideae</taxon>
        <taxon>Stephania</taxon>
    </lineage>
</organism>
<keyword evidence="3" id="KW-1185">Reference proteome</keyword>
<proteinExistence type="predicted"/>
<evidence type="ECO:0000256" key="1">
    <source>
        <dbReference type="SAM" id="MobiDB-lite"/>
    </source>
</evidence>
<dbReference type="Proteomes" id="UP001417504">
    <property type="component" value="Unassembled WGS sequence"/>
</dbReference>
<comment type="caution">
    <text evidence="2">The sequence shown here is derived from an EMBL/GenBank/DDBJ whole genome shotgun (WGS) entry which is preliminary data.</text>
</comment>
<sequence length="139" mass="15717">MVRRFEGLVRFEWSFGAQEVEEREIQGEILDHLFVLYVSREREYSDERRGQRRRKGKLAGSRSRGRNLELGGGNDRLLLWLSVYDESPHLRPSLRLQGVWTPFGSDLAKSIIAGIRDTQSTSALGTGPNALGELDVTGD</sequence>
<evidence type="ECO:0000313" key="2">
    <source>
        <dbReference type="EMBL" id="KAK9155467.1"/>
    </source>
</evidence>
<accession>A0AAP0PT40</accession>
<evidence type="ECO:0000313" key="3">
    <source>
        <dbReference type="Proteomes" id="UP001417504"/>
    </source>
</evidence>
<protein>
    <submittedName>
        <fullName evidence="2">Uncharacterized protein</fullName>
    </submittedName>
</protein>
<name>A0AAP0PT40_9MAGN</name>
<dbReference type="AlphaFoldDB" id="A0AAP0PT40"/>
<dbReference type="EMBL" id="JBBNAE010000001">
    <property type="protein sequence ID" value="KAK9155467.1"/>
    <property type="molecule type" value="Genomic_DNA"/>
</dbReference>